<comment type="caution">
    <text evidence="1">The sequence shown here is derived from an EMBL/GenBank/DDBJ whole genome shotgun (WGS) entry which is preliminary data.</text>
</comment>
<dbReference type="AlphaFoldDB" id="A0A5N6MJ72"/>
<organism evidence="1 2">
    <name type="scientific">Mikania micrantha</name>
    <name type="common">bitter vine</name>
    <dbReference type="NCBI Taxonomy" id="192012"/>
    <lineage>
        <taxon>Eukaryota</taxon>
        <taxon>Viridiplantae</taxon>
        <taxon>Streptophyta</taxon>
        <taxon>Embryophyta</taxon>
        <taxon>Tracheophyta</taxon>
        <taxon>Spermatophyta</taxon>
        <taxon>Magnoliopsida</taxon>
        <taxon>eudicotyledons</taxon>
        <taxon>Gunneridae</taxon>
        <taxon>Pentapetalae</taxon>
        <taxon>asterids</taxon>
        <taxon>campanulids</taxon>
        <taxon>Asterales</taxon>
        <taxon>Asteraceae</taxon>
        <taxon>Asteroideae</taxon>
        <taxon>Heliantheae alliance</taxon>
        <taxon>Eupatorieae</taxon>
        <taxon>Mikania</taxon>
    </lineage>
</organism>
<dbReference type="Proteomes" id="UP000326396">
    <property type="component" value="Linkage Group LG5"/>
</dbReference>
<keyword evidence="2" id="KW-1185">Reference proteome</keyword>
<accession>A0A5N6MJ72</accession>
<reference evidence="1 2" key="1">
    <citation type="submission" date="2019-05" db="EMBL/GenBank/DDBJ databases">
        <title>Mikania micrantha, genome provides insights into the molecular mechanism of rapid growth.</title>
        <authorList>
            <person name="Liu B."/>
        </authorList>
    </citation>
    <scope>NUCLEOTIDE SEQUENCE [LARGE SCALE GENOMIC DNA]</scope>
    <source>
        <strain evidence="1">NLD-2019</strain>
        <tissue evidence="1">Leaf</tissue>
    </source>
</reference>
<protein>
    <submittedName>
        <fullName evidence="1">Uncharacterized protein</fullName>
    </submittedName>
</protein>
<evidence type="ECO:0000313" key="2">
    <source>
        <dbReference type="Proteomes" id="UP000326396"/>
    </source>
</evidence>
<name>A0A5N6MJ72_9ASTR</name>
<evidence type="ECO:0000313" key="1">
    <source>
        <dbReference type="EMBL" id="KAD3640270.1"/>
    </source>
</evidence>
<sequence length="167" mass="19575">MYLTIDYVIAERLVFQSLYLWELVSAYMRYVKAKHKRNVTELLPGYKGHVIAERLVFQSFCPLIRELLSAYRRYVIAKLCVCESMTLDKHDEKLTLTNTLDMKTLKQITKALMRIELIGRLDSGVCPIYKHTDLDITCGVNEIKVLPKEVKDRFKLNLLDIHTRLPR</sequence>
<dbReference type="EMBL" id="SZYD01000015">
    <property type="protein sequence ID" value="KAD3640270.1"/>
    <property type="molecule type" value="Genomic_DNA"/>
</dbReference>
<gene>
    <name evidence="1" type="ORF">E3N88_29493</name>
</gene>
<proteinExistence type="predicted"/>